<proteinExistence type="predicted"/>
<gene>
    <name evidence="1" type="ORF">JAO78_015655</name>
</gene>
<keyword evidence="2" id="KW-1185">Reference proteome</keyword>
<reference evidence="1 2" key="1">
    <citation type="submission" date="2021-10" db="EMBL/GenBank/DDBJ databases">
        <title>Alishewanella koreense sp. nov. isolated from seawater of southwestern coast in South Korea and the proposal for the reclassification of Rheinheimera perlucida and Rheinheimera tuosuensis as Arsukibacterium perlucida and Arsukibacterium tuosuensis.</title>
        <authorList>
            <person name="Kim K.H."/>
            <person name="Ruan W."/>
            <person name="Kim K.R."/>
            <person name="Baek J.H."/>
            <person name="Jeon C.O."/>
        </authorList>
    </citation>
    <scope>NUCLEOTIDE SEQUENCE [LARGE SCALE GENOMIC DNA]</scope>
    <source>
        <strain evidence="1 2">16-MA</strain>
    </source>
</reference>
<dbReference type="RefSeq" id="WP_226752309.1">
    <property type="nucleotide sequence ID" value="NZ_JAEINI020000018.1"/>
</dbReference>
<name>A0ABS8C8F3_9ALTE</name>
<evidence type="ECO:0000313" key="1">
    <source>
        <dbReference type="EMBL" id="MCB5228245.1"/>
    </source>
</evidence>
<evidence type="ECO:0000313" key="2">
    <source>
        <dbReference type="Proteomes" id="UP000633814"/>
    </source>
</evidence>
<protein>
    <submittedName>
        <fullName evidence="1">Uncharacterized protein</fullName>
    </submittedName>
</protein>
<organism evidence="1 2">
    <name type="scientific">Alishewanella maricola</name>
    <dbReference type="NCBI Taxonomy" id="2795740"/>
    <lineage>
        <taxon>Bacteria</taxon>
        <taxon>Pseudomonadati</taxon>
        <taxon>Pseudomonadota</taxon>
        <taxon>Gammaproteobacteria</taxon>
        <taxon>Alteromonadales</taxon>
        <taxon>Alteromonadaceae</taxon>
        <taxon>Alishewanella</taxon>
    </lineage>
</organism>
<sequence>CIQSEAFASVSFRFTDRMSLPLSLSVDAHYRDLKNMFKIFFSKKGSFGCFLNDPMVYWAI</sequence>
<dbReference type="Proteomes" id="UP000633814">
    <property type="component" value="Unassembled WGS sequence"/>
</dbReference>
<comment type="caution">
    <text evidence="1">The sequence shown here is derived from an EMBL/GenBank/DDBJ whole genome shotgun (WGS) entry which is preliminary data.</text>
</comment>
<feature type="non-terminal residue" evidence="1">
    <location>
        <position position="1"/>
    </location>
</feature>
<dbReference type="EMBL" id="JAEINI020000018">
    <property type="protein sequence ID" value="MCB5228245.1"/>
    <property type="molecule type" value="Genomic_DNA"/>
</dbReference>
<accession>A0ABS8C8F3</accession>